<protein>
    <submittedName>
        <fullName evidence="2">Chromosome partitioning protein ParA</fullName>
    </submittedName>
</protein>
<dbReference type="Proteomes" id="UP000604341">
    <property type="component" value="Unassembled WGS sequence"/>
</dbReference>
<dbReference type="CDD" id="cd02042">
    <property type="entry name" value="ParAB_family"/>
    <property type="match status" value="1"/>
</dbReference>
<organism evidence="2 3">
    <name type="scientific">Deinococcus radiotolerans</name>
    <dbReference type="NCBI Taxonomy" id="1309407"/>
    <lineage>
        <taxon>Bacteria</taxon>
        <taxon>Thermotogati</taxon>
        <taxon>Deinococcota</taxon>
        <taxon>Deinococci</taxon>
        <taxon>Deinococcales</taxon>
        <taxon>Deinococcaceae</taxon>
        <taxon>Deinococcus</taxon>
    </lineage>
</organism>
<dbReference type="Gene3D" id="3.40.50.300">
    <property type="entry name" value="P-loop containing nucleotide triphosphate hydrolases"/>
    <property type="match status" value="1"/>
</dbReference>
<dbReference type="InterPro" id="IPR002586">
    <property type="entry name" value="CobQ/CobB/MinD/ParA_Nub-bd_dom"/>
</dbReference>
<name>A0ABQ2FQ22_9DEIO</name>
<gene>
    <name evidence="2" type="ORF">GCM10010844_38240</name>
</gene>
<dbReference type="PANTHER" id="PTHR13696">
    <property type="entry name" value="P-LOOP CONTAINING NUCLEOSIDE TRIPHOSPHATE HYDROLASE"/>
    <property type="match status" value="1"/>
</dbReference>
<dbReference type="Pfam" id="PF01656">
    <property type="entry name" value="CbiA"/>
    <property type="match status" value="1"/>
</dbReference>
<dbReference type="PANTHER" id="PTHR13696:SF96">
    <property type="entry name" value="COBQ_COBB_MIND_PARA NUCLEOTIDE BINDING DOMAIN-CONTAINING PROTEIN"/>
    <property type="match status" value="1"/>
</dbReference>
<accession>A0ABQ2FQ22</accession>
<dbReference type="SUPFAM" id="SSF52540">
    <property type="entry name" value="P-loop containing nucleoside triphosphate hydrolases"/>
    <property type="match status" value="1"/>
</dbReference>
<dbReference type="InterPro" id="IPR050678">
    <property type="entry name" value="DNA_Partitioning_ATPase"/>
</dbReference>
<keyword evidence="3" id="KW-1185">Reference proteome</keyword>
<evidence type="ECO:0000259" key="1">
    <source>
        <dbReference type="Pfam" id="PF01656"/>
    </source>
</evidence>
<dbReference type="PIRSF" id="PIRSF009320">
    <property type="entry name" value="Nuc_binding_HP_1000"/>
    <property type="match status" value="1"/>
</dbReference>
<sequence>MGMKVISVIGLKGGSGKTSTAVPLAAEAARRGPTALLDLDPTPSASQWVDAAEMTGEHLVTERLDPRDLNSTLRQVRRSGAVDFVVIDTPPVARDVCMQAAGVADLVVLPVHIGSGDLAQVVQTLDLMELPRKGNAGLPIVIVLNHAGTMPALTRDTREAIEGDATAQEFGVRVAETTIPYLKLYAAAKGAKYNPVKMWHFGKLWNELEAML</sequence>
<evidence type="ECO:0000313" key="3">
    <source>
        <dbReference type="Proteomes" id="UP000604341"/>
    </source>
</evidence>
<comment type="caution">
    <text evidence="2">The sequence shown here is derived from an EMBL/GenBank/DDBJ whole genome shotgun (WGS) entry which is preliminary data.</text>
</comment>
<dbReference type="EMBL" id="BMPE01000021">
    <property type="protein sequence ID" value="GGL15654.1"/>
    <property type="molecule type" value="Genomic_DNA"/>
</dbReference>
<evidence type="ECO:0000313" key="2">
    <source>
        <dbReference type="EMBL" id="GGL15654.1"/>
    </source>
</evidence>
<feature type="domain" description="CobQ/CobB/MinD/ParA nucleotide binding" evidence="1">
    <location>
        <begin position="6"/>
        <end position="185"/>
    </location>
</feature>
<reference evidence="3" key="1">
    <citation type="journal article" date="2019" name="Int. J. Syst. Evol. Microbiol.">
        <title>The Global Catalogue of Microorganisms (GCM) 10K type strain sequencing project: providing services to taxonomists for standard genome sequencing and annotation.</title>
        <authorList>
            <consortium name="The Broad Institute Genomics Platform"/>
            <consortium name="The Broad Institute Genome Sequencing Center for Infectious Disease"/>
            <person name="Wu L."/>
            <person name="Ma J."/>
        </authorList>
    </citation>
    <scope>NUCLEOTIDE SEQUENCE [LARGE SCALE GENOMIC DNA]</scope>
    <source>
        <strain evidence="3">JCM 19173</strain>
    </source>
</reference>
<proteinExistence type="predicted"/>
<dbReference type="InterPro" id="IPR027417">
    <property type="entry name" value="P-loop_NTPase"/>
</dbReference>